<dbReference type="OrthoDB" id="7866534at2"/>
<feature type="transmembrane region" description="Helical" evidence="1">
    <location>
        <begin position="30"/>
        <end position="56"/>
    </location>
</feature>
<name>A0A7W6M9M1_9RHOB</name>
<dbReference type="RefSeq" id="WP_152540579.1">
    <property type="nucleotide sequence ID" value="NZ_JACIFU010000003.1"/>
</dbReference>
<dbReference type="EMBL" id="JACIFU010000003">
    <property type="protein sequence ID" value="MBB4174702.1"/>
    <property type="molecule type" value="Genomic_DNA"/>
</dbReference>
<comment type="caution">
    <text evidence="2">The sequence shown here is derived from an EMBL/GenBank/DDBJ whole genome shotgun (WGS) entry which is preliminary data.</text>
</comment>
<evidence type="ECO:0000256" key="1">
    <source>
        <dbReference type="SAM" id="Phobius"/>
    </source>
</evidence>
<evidence type="ECO:0000313" key="3">
    <source>
        <dbReference type="Proteomes" id="UP000565745"/>
    </source>
</evidence>
<protein>
    <submittedName>
        <fullName evidence="2">Uncharacterized protein</fullName>
    </submittedName>
</protein>
<keyword evidence="3" id="KW-1185">Reference proteome</keyword>
<keyword evidence="1" id="KW-0472">Membrane</keyword>
<dbReference type="AlphaFoldDB" id="A0A7W6M9M1"/>
<dbReference type="Proteomes" id="UP000565745">
    <property type="component" value="Unassembled WGS sequence"/>
</dbReference>
<accession>A0A7W6M9M1</accession>
<evidence type="ECO:0000313" key="2">
    <source>
        <dbReference type="EMBL" id="MBB4174702.1"/>
    </source>
</evidence>
<reference evidence="2 3" key="1">
    <citation type="submission" date="2020-08" db="EMBL/GenBank/DDBJ databases">
        <title>Genomic Encyclopedia of Type Strains, Phase IV (KMG-IV): sequencing the most valuable type-strain genomes for metagenomic binning, comparative biology and taxonomic classification.</title>
        <authorList>
            <person name="Goeker M."/>
        </authorList>
    </citation>
    <scope>NUCLEOTIDE SEQUENCE [LARGE SCALE GENOMIC DNA]</scope>
    <source>
        <strain evidence="2 3">DSM 101015</strain>
    </source>
</reference>
<keyword evidence="1" id="KW-1133">Transmembrane helix</keyword>
<proteinExistence type="predicted"/>
<sequence>MTHGYSTKVGKDGLIVAKPRRRRVRGVSAVRLLLLVAVGFFGFKAFTLAAVGPITYNERVAKLESGTIIEKVGAKALKIDPVTEAVVGSISPVVR</sequence>
<keyword evidence="1" id="KW-0812">Transmembrane</keyword>
<organism evidence="2 3">
    <name type="scientific">Sulfitobacter noctilucicola</name>
    <dbReference type="NCBI Taxonomy" id="1342301"/>
    <lineage>
        <taxon>Bacteria</taxon>
        <taxon>Pseudomonadati</taxon>
        <taxon>Pseudomonadota</taxon>
        <taxon>Alphaproteobacteria</taxon>
        <taxon>Rhodobacterales</taxon>
        <taxon>Roseobacteraceae</taxon>
        <taxon>Sulfitobacter</taxon>
    </lineage>
</organism>
<gene>
    <name evidence="2" type="ORF">GGR93_002490</name>
</gene>